<evidence type="ECO:0000313" key="6">
    <source>
        <dbReference type="EMBL" id="CAE7222773.1"/>
    </source>
</evidence>
<dbReference type="InterPro" id="IPR036691">
    <property type="entry name" value="Endo/exonu/phosph_ase_sf"/>
</dbReference>
<keyword evidence="3" id="KW-0812">Transmembrane</keyword>
<keyword evidence="4" id="KW-0732">Signal</keyword>
<dbReference type="Gene3D" id="2.40.50.140">
    <property type="entry name" value="Nucleic acid-binding proteins"/>
    <property type="match status" value="3"/>
</dbReference>
<dbReference type="InterPro" id="IPR013087">
    <property type="entry name" value="Znf_C2H2_type"/>
</dbReference>
<evidence type="ECO:0000256" key="2">
    <source>
        <dbReference type="SAM" id="MobiDB-lite"/>
    </source>
</evidence>
<keyword evidence="7" id="KW-1185">Reference proteome</keyword>
<proteinExistence type="predicted"/>
<dbReference type="PROSITE" id="PS00028">
    <property type="entry name" value="ZINC_FINGER_C2H2_1"/>
    <property type="match status" value="1"/>
</dbReference>
<dbReference type="GO" id="GO:0003676">
    <property type="term" value="F:nucleic acid binding"/>
    <property type="evidence" value="ECO:0007669"/>
    <property type="project" value="InterPro"/>
</dbReference>
<evidence type="ECO:0000259" key="5">
    <source>
        <dbReference type="PROSITE" id="PS00028"/>
    </source>
</evidence>
<evidence type="ECO:0000256" key="3">
    <source>
        <dbReference type="SAM" id="Phobius"/>
    </source>
</evidence>
<feature type="transmembrane region" description="Helical" evidence="3">
    <location>
        <begin position="592"/>
        <end position="615"/>
    </location>
</feature>
<dbReference type="SMART" id="SM00357">
    <property type="entry name" value="CSP"/>
    <property type="match status" value="5"/>
</dbReference>
<feature type="compositionally biased region" description="Basic and acidic residues" evidence="2">
    <location>
        <begin position="2325"/>
        <end position="2334"/>
    </location>
</feature>
<dbReference type="OrthoDB" id="440757at2759"/>
<feature type="compositionally biased region" description="Basic residues" evidence="2">
    <location>
        <begin position="665"/>
        <end position="675"/>
    </location>
</feature>
<evidence type="ECO:0000256" key="4">
    <source>
        <dbReference type="SAM" id="SignalP"/>
    </source>
</evidence>
<feature type="region of interest" description="Disordered" evidence="2">
    <location>
        <begin position="904"/>
        <end position="931"/>
    </location>
</feature>
<feature type="region of interest" description="Disordered" evidence="2">
    <location>
        <begin position="2325"/>
        <end position="2366"/>
    </location>
</feature>
<keyword evidence="3" id="KW-0472">Membrane</keyword>
<gene>
    <name evidence="6" type="ORF">SNEC2469_LOCUS2940</name>
</gene>
<feature type="compositionally biased region" description="Basic and acidic residues" evidence="2">
    <location>
        <begin position="2344"/>
        <end position="2353"/>
    </location>
</feature>
<dbReference type="InterPro" id="IPR012340">
    <property type="entry name" value="NA-bd_OB-fold"/>
</dbReference>
<feature type="compositionally biased region" description="Low complexity" evidence="2">
    <location>
        <begin position="1603"/>
        <end position="1622"/>
    </location>
</feature>
<comment type="caution">
    <text evidence="6">The sequence shown here is derived from an EMBL/GenBank/DDBJ whole genome shotgun (WGS) entry which is preliminary data.</text>
</comment>
<dbReference type="InterPro" id="IPR012337">
    <property type="entry name" value="RNaseH-like_sf"/>
</dbReference>
<feature type="region of interest" description="Disordered" evidence="2">
    <location>
        <begin position="2702"/>
        <end position="2741"/>
    </location>
</feature>
<protein>
    <recommendedName>
        <fullName evidence="5">C2H2-type domain-containing protein</fullName>
    </recommendedName>
</protein>
<feature type="region of interest" description="Disordered" evidence="2">
    <location>
        <begin position="1051"/>
        <end position="1070"/>
    </location>
</feature>
<dbReference type="Proteomes" id="UP000601435">
    <property type="component" value="Unassembled WGS sequence"/>
</dbReference>
<keyword evidence="1" id="KW-0175">Coiled coil</keyword>
<feature type="region of interest" description="Disordered" evidence="2">
    <location>
        <begin position="660"/>
        <end position="736"/>
    </location>
</feature>
<feature type="signal peptide" evidence="4">
    <location>
        <begin position="1"/>
        <end position="16"/>
    </location>
</feature>
<name>A0A812KE92_9DINO</name>
<accession>A0A812KE92</accession>
<dbReference type="Gene3D" id="3.60.10.10">
    <property type="entry name" value="Endonuclease/exonuclease/phosphatase"/>
    <property type="match status" value="1"/>
</dbReference>
<feature type="domain" description="C2H2-type" evidence="5">
    <location>
        <begin position="3994"/>
        <end position="4015"/>
    </location>
</feature>
<organism evidence="6 7">
    <name type="scientific">Symbiodinium necroappetens</name>
    <dbReference type="NCBI Taxonomy" id="1628268"/>
    <lineage>
        <taxon>Eukaryota</taxon>
        <taxon>Sar</taxon>
        <taxon>Alveolata</taxon>
        <taxon>Dinophyceae</taxon>
        <taxon>Suessiales</taxon>
        <taxon>Symbiodiniaceae</taxon>
        <taxon>Symbiodinium</taxon>
    </lineage>
</organism>
<feature type="compositionally biased region" description="Basic and acidic residues" evidence="2">
    <location>
        <begin position="1555"/>
        <end position="1593"/>
    </location>
</feature>
<feature type="region of interest" description="Disordered" evidence="2">
    <location>
        <begin position="1457"/>
        <end position="1624"/>
    </location>
</feature>
<dbReference type="SUPFAM" id="SSF53098">
    <property type="entry name" value="Ribonuclease H-like"/>
    <property type="match status" value="1"/>
</dbReference>
<dbReference type="Gene3D" id="3.30.420.10">
    <property type="entry name" value="Ribonuclease H-like superfamily/Ribonuclease H"/>
    <property type="match status" value="1"/>
</dbReference>
<feature type="compositionally biased region" description="Acidic residues" evidence="2">
    <location>
        <begin position="2136"/>
        <end position="2151"/>
    </location>
</feature>
<dbReference type="SUPFAM" id="SSF50249">
    <property type="entry name" value="Nucleic acid-binding proteins"/>
    <property type="match status" value="5"/>
</dbReference>
<dbReference type="InterPro" id="IPR011129">
    <property type="entry name" value="CSD"/>
</dbReference>
<evidence type="ECO:0000313" key="7">
    <source>
        <dbReference type="Proteomes" id="UP000601435"/>
    </source>
</evidence>
<reference evidence="6" key="1">
    <citation type="submission" date="2021-02" db="EMBL/GenBank/DDBJ databases">
        <authorList>
            <person name="Dougan E. K."/>
            <person name="Rhodes N."/>
            <person name="Thang M."/>
            <person name="Chan C."/>
        </authorList>
    </citation>
    <scope>NUCLEOTIDE SEQUENCE</scope>
</reference>
<keyword evidence="3" id="KW-1133">Transmembrane helix</keyword>
<sequence>MRRVLAFFALLPHVVARTQRFEAASLFDLYEHGLLPEVDVAGLRLKSVHIAHKVSRGPKEGFMRQKKPSWRWTKTRVPEDFQSRYFDEMSPAHALRGRLLSSVPRSNILKEAASAPFAFRTPRDKVRSVTALLAASIPLAEYQNVTFNYAQFKEVYDKGDSFFINWCENTSIVNNASECIESVNASFGTNLVSMEATALTESRTELRTAAGTAWIRDGFIGARSDGCAQAGQIGERCFGDEGVAMSTYEDTDSIILVLQAGLGTSDLANLIWQNKAWLLEQFEDSLREQWLISAQQAASSNITWRKADQEHEFPIRCAFLNEAYSPFVDAETVSVGSGIAQSYLDTEGLWPLIKNLVRTVLAEGQQFVKTVYLAGMGLGGSHAALASLWLKKNEDKVYDTYVIAAPGFQCTAKNLYSKDMMHYDTHSQIKVYLHVMDVLAGSVDQYSGTVCKYGLHNFTASESFYESCGRIVGHTGPELFWRPSTTSTTTTLELATDEEVAAQQALDQYNQNITEAKAAFDECVFFTHSIWYALLLFVSEDTLNLDGSTDGGCQTVDPIDQEDKYGRCPTTDTATTDCDSFFEPQAQVSMQMLGMIVGITGAVILCCAILGIAAVRHIQKNAMDDVSMSADHGPPSNGCMARLLRNCGIYVGAGKRDRAKEARIRAKKARDKRKNRNQEKTTLLEDGTEATPTPGVMVPSSTVVGKQGDTESLPPDSTIGDEPEIEEKKAKKEKKEKKVLMDPTTQTIAGSIGGGCPGNPLMGGGDVFAGKVIKNLGTFGFIQPDGATDELFVMPKSCKGFNDLLPPIGTRVRYELVVDERTLRTRAENVFPESDAAMPGEQPTGTLSGTIQESSAEYGIIAQDHDGSKISCLPGSFQRAFGQSAIPPVGTRVMYDVVVDSKNSGPRVENVQPLDASKVGNGKGGSAAPANGTGTLGVVGKVCNGYGFIDQDNGEKIFVLPFSCAAFGNQIPPVGTRVAFDIGPDPKTGKSRAENVRLGMKTGTMGKSGPQFGFINQDNGEGEMFVLPKSCGGELPPVGTRVMFDIVQDQKTGRPRAENVMPEGGWNAPPMSGMGGGMGGGLGGNMSTSSGTVTQVGPNYGFIQSDANEKVFVLPGSCTTLTGEVGFPPLGTRVSYTMVVDSKTGRPRAETVRPEAAGIAAAQGALDHSGTIQQTGEKYGFILQDDGQKMFVMPISCDVFGRVIPPEGTRISYRVVIDRKTGRPRAEDVCPEGTGVTAPQTLQPALRTSMPQQQWSAPIGMGPVGGNGMSEMTGTVTQTAAIQESKSSLLLPSGNPTHPQFDRKTMASYLGYYIKVLGILAWNLVAQTAEEPWPTQCILPGIRCDLPGCSGDYRSVGDETGPLLNVIGDVTRAAGAGGRKPDEKARCQEELREAVTQQQSAHKQLSVFMPQLQQSNAGQDDGWSSAIGDEEMAPVHRNPLHELGQFLAAARGVGGLPAGEGDPTRMMGAAAPSSFGPAPVTPPDRPNFGFPETPPSGPLAAKDPYISSPASTSLAGGGTGPPSAERIDTKGHPSPPSANGQRPHRAHRRPPSQEAPRKGIKEASKSHSPVDPKRSTLGDKLLERRKKELEAQHPEPPMPLPPEAAATLAGSGTGSGATPTPVLEDDDEELDEVDLFASDGAVLCKVVAAAWDAACPLPRYRRLPEVMRDGRGRPAAASEEPMIPLAYEEGPSLPILSGNLSTAVKLRPSLLRTNLPPQNVLPGILGLSYVRLGVMCHSCASNETRMASHRVSFTFVDARRVGRGIYAAISNGPLDPAHLPAVRPANSVPTEGIWFLLFAPDRRPEHIWIAAQAPYTWDEASAALSDAREPKHQDTYGYVCRVHPQPSAEFASLICLPAWACQRTAVLLDSRSFDGRLYCLTIDPWIQWGSFLLQTGLPDNDTFIIVVNGIARARGRPLILKQGDLIQVLEYGASIPPLLDLGDLLFVGDRWESDPPLAFSSSFSHYWVLHEGGAKGIDADYHAINNVYGFQEFVADALQFAQHRTSLKTASPQILDGMYRGVLCKAVVIVTECLPTIPVPPARITVSLTVVFLDMRPVLRGMDWRILARGETALDVFTRGLQLEPPQGYRIHIEGGSRIVRKRVVFLKADDRAVLTISFAAQTEDAPAAALTEGSDSSDSDPDSDSAPDDDDLHRVPRGERAAIRTQIAGSVGIQQNSLRITSSSPRVLNAAIDGFPCRSVIIVSEGAPHGSSALHWVLLDARALFLGWRSLPAPHGQISCRGVIDDLMGEIGSGWRLWIRDVPFSEDIIATHEGQILTVEIIHERIVPPQGRIDPPDEVITIPAEAASNHSATLGPAGIEHASADRTHNEPWHGTEGTSFVHTHTDDRRPDPPDDAGSAASVPVNSPEHATVPFLLLKQNYDHEWITVRFAAGVEIHDALNAAAAARPPAAAVRVPILCAVHPQPCSGIALVVGLPAWSPPGYIIAIDSRASNGRLFALQVIGHCYRHDFLKLAGLVDTDEHEVYFRDLPWPLPADSPVSPGHGDLVLICPRNAHYHTVNSLADMLQSTAGWAPSPVAVDNQSDIAWILGPAGPTALQVPSHRQHRARQEIAAHVGIPNRDLALSPAFGGIQDFAELGVLLRNVVVARSLAVHDGATSARAPVCILDLRPILLGFDWIPCPQGIFLPDNVLARFLHRCPPGYCIGRIVRDAFFSKLQDPFLIQDGDVVTLVFRQADAATASPECAASDDQPAPANEDGEEPHGNTTARRTGCAGNEPRWSAEGSWQTLSHTGALVHHLDMMARATPGVQLKYSHVKGHSDHPWNDLADYVAKAASRGQIWPSPPMDVCTALHAQDITWLAVEQDARMHHAVPIYDGALLLEPPADCDDCLQPEQLVPVTGSDHTQSDATGQCCWAHVATVNVQSLRGKCKYIEEQLHSRAVNVACLQETKIDGGTLTSQHYLRMQSQAESHWGVAIWVHRQLGVVCLGGEPLHVDEHDVAVLHESSRLLVLLITKGQLRIGLISGHCPHSTRPAERDAFLAVIAPLLRRLKHAHLVLGGIDLNGRIPPNFQDVSGSLEYGEADTTGWSFAGLLAEGGLWVPSLYSQLHCGDSATYTHPSGKQHRIDYTLLGGQAVLEKVRSEVDDTFDNGSPQDDHRLLCLSLQGQLEAHGRSPKLRRTRYDRDKIMSAEGRACLSRLLPSFRHPGWNAAPDQHCRAIEQHLCHVLETHFPAPRTHRRASYIPERVWRLREQKLDFKRHVRHRSQLWHDLVCRAFHQWKECQDYSVTLLLGKQCRLYELAAAAVKIATSAIKREILLAKSAYLHKIACEGHQGAAKIMQRVKQAGIGGTKTRPISRPLPMLLHPSNGSTVTTRRQRDEVWMLHFGRQEQGQATPIDAFLQEATYSCYQPDLTWTAEMLPTYADIESVVRAIPRNKAAGLDKIPGEVLKAVPAEAARLLLPLFLKSMVLQHQPIQWRGGVLFEAFKRSGLQSSVDNYRSLFVSSYLAKAFHRVVRDKTQAFCRDEMHALHLGSKKRAPVTFASMYVLAHLRRGCALRRSVSVLYLDTSAAYCRIVRELAVGDIRADRTVLRLFERFGLTGEDLHDLMMTVESGGMLAQAGAPDALRQVVKDIHLHTWFVSRFSDGTQVCSSLAGSRPGESWADLIYAYIYGRVLSKIHEFAVAEDLTFRVAHDPTAGVFPAQDRTGLIDATDATWADDSAFPLIAEDPDSLMWKTQRLCTLVISFCEGHGMAPNLKPGKTSVMISLKGKGHKKVRQKFFPNGAQKLELPDLGVGIVVADSYKHLGGYVDCKLSMRQEVRHRLAQASSSYDSAKTLLLGSPRLELATRAALFESAITPTFFNIGLWVPSGPSWDSLCNGYSKLVRRMLVPNVGAHRAFHVPLPVAHWYTGCWRLELIARRARLSLLVSLVQTGPSLLWAMLQEESTWLQAIQEDLRWLIQGDEEDWPLLVAPAWLTWHHIINSSSQAFRRRVKKRLRQTHQEHVFEDSILVCLWHCYRTAPRSCPEAMPSMQWYCHVCRRSFCNKAGLSVHFSKKHGRVAAYRHVAEGTTCAACDTSFWTAGRLAAHLRASPGCVAALARQGQQVERPAPGFGSRKRRQADSLCFTLSLPDRRGCIPPQPEEPVWGKEQQQAYHDVCDVTLAVDGSTPTADIASAVSVILFQGPLYHDELLLILDRTLSDVTDLHNDDPCQVLPWDPWTS</sequence>
<feature type="compositionally biased region" description="Low complexity" evidence="2">
    <location>
        <begin position="1468"/>
        <end position="1478"/>
    </location>
</feature>
<feature type="region of interest" description="Disordered" evidence="2">
    <location>
        <begin position="2127"/>
        <end position="2156"/>
    </location>
</feature>
<dbReference type="SUPFAM" id="SSF56219">
    <property type="entry name" value="DNase I-like"/>
    <property type="match status" value="1"/>
</dbReference>
<feature type="chain" id="PRO_5032564577" description="C2H2-type domain-containing protein" evidence="4">
    <location>
        <begin position="17"/>
        <end position="4179"/>
    </location>
</feature>
<feature type="coiled-coil region" evidence="1">
    <location>
        <begin position="492"/>
        <end position="519"/>
    </location>
</feature>
<dbReference type="EMBL" id="CAJNJA010007287">
    <property type="protein sequence ID" value="CAE7222773.1"/>
    <property type="molecule type" value="Genomic_DNA"/>
</dbReference>
<evidence type="ECO:0000256" key="1">
    <source>
        <dbReference type="SAM" id="Coils"/>
    </source>
</evidence>
<dbReference type="InterPro" id="IPR036397">
    <property type="entry name" value="RNaseH_sf"/>
</dbReference>